<reference evidence="8 9" key="1">
    <citation type="journal article" date="2016" name="Sci. Rep.">
        <title>The Dendrobium catenatum Lindl. genome sequence provides insights into polysaccharide synthase, floral development and adaptive evolution.</title>
        <authorList>
            <person name="Zhang G.Q."/>
            <person name="Xu Q."/>
            <person name="Bian C."/>
            <person name="Tsai W.C."/>
            <person name="Yeh C.M."/>
            <person name="Liu K.W."/>
            <person name="Yoshida K."/>
            <person name="Zhang L.S."/>
            <person name="Chang S.B."/>
            <person name="Chen F."/>
            <person name="Shi Y."/>
            <person name="Su Y.Y."/>
            <person name="Zhang Y.Q."/>
            <person name="Chen L.J."/>
            <person name="Yin Y."/>
            <person name="Lin M."/>
            <person name="Huang H."/>
            <person name="Deng H."/>
            <person name="Wang Z.W."/>
            <person name="Zhu S.L."/>
            <person name="Zhao X."/>
            <person name="Deng C."/>
            <person name="Niu S.C."/>
            <person name="Huang J."/>
            <person name="Wang M."/>
            <person name="Liu G.H."/>
            <person name="Yang H.J."/>
            <person name="Xiao X.J."/>
            <person name="Hsiao Y.Y."/>
            <person name="Wu W.L."/>
            <person name="Chen Y.Y."/>
            <person name="Mitsuda N."/>
            <person name="Ohme-Takagi M."/>
            <person name="Luo Y.B."/>
            <person name="Van de Peer Y."/>
            <person name="Liu Z.J."/>
        </authorList>
    </citation>
    <scope>NUCLEOTIDE SEQUENCE [LARGE SCALE GENOMIC DNA]</scope>
    <source>
        <tissue evidence="8">The whole plant</tissue>
    </source>
</reference>
<gene>
    <name evidence="8" type="primary">ERF9</name>
    <name evidence="8" type="ORF">MA16_Dca005958</name>
</gene>
<evidence type="ECO:0000313" key="9">
    <source>
        <dbReference type="Proteomes" id="UP000233837"/>
    </source>
</evidence>
<evidence type="ECO:0000256" key="6">
    <source>
        <dbReference type="SAM" id="MobiDB-lite"/>
    </source>
</evidence>
<dbReference type="PANTHER" id="PTHR31677">
    <property type="entry name" value="AP2 DOMAIN CLASS TRANSCRIPTION FACTOR"/>
    <property type="match status" value="1"/>
</dbReference>
<name>A0A2I0WJT5_9ASPA</name>
<feature type="region of interest" description="Disordered" evidence="6">
    <location>
        <begin position="143"/>
        <end position="177"/>
    </location>
</feature>
<organism evidence="8 9">
    <name type="scientific">Dendrobium catenatum</name>
    <dbReference type="NCBI Taxonomy" id="906689"/>
    <lineage>
        <taxon>Eukaryota</taxon>
        <taxon>Viridiplantae</taxon>
        <taxon>Streptophyta</taxon>
        <taxon>Embryophyta</taxon>
        <taxon>Tracheophyta</taxon>
        <taxon>Spermatophyta</taxon>
        <taxon>Magnoliopsida</taxon>
        <taxon>Liliopsida</taxon>
        <taxon>Asparagales</taxon>
        <taxon>Orchidaceae</taxon>
        <taxon>Epidendroideae</taxon>
        <taxon>Malaxideae</taxon>
        <taxon>Dendrobiinae</taxon>
        <taxon>Dendrobium</taxon>
    </lineage>
</organism>
<comment type="subcellular location">
    <subcellularLocation>
        <location evidence="1">Nucleus</location>
    </subcellularLocation>
</comment>
<dbReference type="CDD" id="cd00018">
    <property type="entry name" value="AP2"/>
    <property type="match status" value="1"/>
</dbReference>
<keyword evidence="5" id="KW-0539">Nucleus</keyword>
<protein>
    <submittedName>
        <fullName evidence="8">Ethylene-responsive transcription factor 9</fullName>
    </submittedName>
</protein>
<dbReference type="Gene3D" id="3.30.730.10">
    <property type="entry name" value="AP2/ERF domain"/>
    <property type="match status" value="1"/>
</dbReference>
<dbReference type="STRING" id="906689.A0A2I0WJT5"/>
<evidence type="ECO:0000256" key="5">
    <source>
        <dbReference type="ARBA" id="ARBA00023242"/>
    </source>
</evidence>
<dbReference type="GO" id="GO:0003677">
    <property type="term" value="F:DNA binding"/>
    <property type="evidence" value="ECO:0007669"/>
    <property type="project" value="UniProtKB-KW"/>
</dbReference>
<accession>A0A2I0WJT5</accession>
<dbReference type="PANTHER" id="PTHR31677:SF228">
    <property type="entry name" value="ETHYLENE-RESPONSIVE TRANSCRIPTION FACTOR 10-RELATED"/>
    <property type="match status" value="1"/>
</dbReference>
<sequence>MAPRTKITCAATMAAAGKEIQFRGVRRRPWGRYAAEIRDPGKKIRVWLGTFDTAEAAARAYDAAAIEFRGSRAKTNFPYSDVGEESSEAVPLDLNRDGPTNFLFRDFRKELAAAAKPAYFFGKSNEMAAVVTEEPFFFGMKDESDTSPVEDFTRSPPPTRFRSLGIDLNLPPPAEIA</sequence>
<dbReference type="FunFam" id="3.30.730.10:FF:000001">
    <property type="entry name" value="Ethylene-responsive transcription factor 2"/>
    <property type="match status" value="1"/>
</dbReference>
<dbReference type="AlphaFoldDB" id="A0A2I0WJT5"/>
<dbReference type="SUPFAM" id="SSF54171">
    <property type="entry name" value="DNA-binding domain"/>
    <property type="match status" value="1"/>
</dbReference>
<reference evidence="8 9" key="2">
    <citation type="journal article" date="2017" name="Nature">
        <title>The Apostasia genome and the evolution of orchids.</title>
        <authorList>
            <person name="Zhang G.Q."/>
            <person name="Liu K.W."/>
            <person name="Li Z."/>
            <person name="Lohaus R."/>
            <person name="Hsiao Y.Y."/>
            <person name="Niu S.C."/>
            <person name="Wang J.Y."/>
            <person name="Lin Y.C."/>
            <person name="Xu Q."/>
            <person name="Chen L.J."/>
            <person name="Yoshida K."/>
            <person name="Fujiwara S."/>
            <person name="Wang Z.W."/>
            <person name="Zhang Y.Q."/>
            <person name="Mitsuda N."/>
            <person name="Wang M."/>
            <person name="Liu G.H."/>
            <person name="Pecoraro L."/>
            <person name="Huang H.X."/>
            <person name="Xiao X.J."/>
            <person name="Lin M."/>
            <person name="Wu X.Y."/>
            <person name="Wu W.L."/>
            <person name="Chen Y.Y."/>
            <person name="Chang S.B."/>
            <person name="Sakamoto S."/>
            <person name="Ohme-Takagi M."/>
            <person name="Yagi M."/>
            <person name="Zeng S.J."/>
            <person name="Shen C.Y."/>
            <person name="Yeh C.M."/>
            <person name="Luo Y.B."/>
            <person name="Tsai W.C."/>
            <person name="Van de Peer Y."/>
            <person name="Liu Z.J."/>
        </authorList>
    </citation>
    <scope>NUCLEOTIDE SEQUENCE [LARGE SCALE GENOMIC DNA]</scope>
    <source>
        <tissue evidence="8">The whole plant</tissue>
    </source>
</reference>
<keyword evidence="3" id="KW-0238">DNA-binding</keyword>
<dbReference type="InterPro" id="IPR016177">
    <property type="entry name" value="DNA-bd_dom_sf"/>
</dbReference>
<dbReference type="PRINTS" id="PR00367">
    <property type="entry name" value="ETHRSPELEMNT"/>
</dbReference>
<evidence type="ECO:0000256" key="3">
    <source>
        <dbReference type="ARBA" id="ARBA00023125"/>
    </source>
</evidence>
<keyword evidence="4" id="KW-0804">Transcription</keyword>
<dbReference type="GO" id="GO:0005634">
    <property type="term" value="C:nucleus"/>
    <property type="evidence" value="ECO:0007669"/>
    <property type="project" value="UniProtKB-SubCell"/>
</dbReference>
<keyword evidence="2" id="KW-0805">Transcription regulation</keyword>
<evidence type="ECO:0000259" key="7">
    <source>
        <dbReference type="PROSITE" id="PS51032"/>
    </source>
</evidence>
<evidence type="ECO:0000256" key="4">
    <source>
        <dbReference type="ARBA" id="ARBA00023163"/>
    </source>
</evidence>
<dbReference type="SMART" id="SM00380">
    <property type="entry name" value="AP2"/>
    <property type="match status" value="1"/>
</dbReference>
<feature type="domain" description="AP2/ERF" evidence="7">
    <location>
        <begin position="21"/>
        <end position="78"/>
    </location>
</feature>
<dbReference type="EMBL" id="KZ502564">
    <property type="protein sequence ID" value="PKU75911.1"/>
    <property type="molecule type" value="Genomic_DNA"/>
</dbReference>
<dbReference type="PROSITE" id="PS51032">
    <property type="entry name" value="AP2_ERF"/>
    <property type="match status" value="1"/>
</dbReference>
<dbReference type="Proteomes" id="UP000233837">
    <property type="component" value="Unassembled WGS sequence"/>
</dbReference>
<evidence type="ECO:0000256" key="2">
    <source>
        <dbReference type="ARBA" id="ARBA00023015"/>
    </source>
</evidence>
<evidence type="ECO:0000256" key="1">
    <source>
        <dbReference type="ARBA" id="ARBA00004123"/>
    </source>
</evidence>
<proteinExistence type="predicted"/>
<dbReference type="OrthoDB" id="1931494at2759"/>
<dbReference type="InterPro" id="IPR001471">
    <property type="entry name" value="AP2/ERF_dom"/>
</dbReference>
<keyword evidence="9" id="KW-1185">Reference proteome</keyword>
<dbReference type="Pfam" id="PF00847">
    <property type="entry name" value="AP2"/>
    <property type="match status" value="1"/>
</dbReference>
<evidence type="ECO:0000313" key="8">
    <source>
        <dbReference type="EMBL" id="PKU75911.1"/>
    </source>
</evidence>
<dbReference type="GO" id="GO:0003700">
    <property type="term" value="F:DNA-binding transcription factor activity"/>
    <property type="evidence" value="ECO:0007669"/>
    <property type="project" value="InterPro"/>
</dbReference>
<dbReference type="InterPro" id="IPR036955">
    <property type="entry name" value="AP2/ERF_dom_sf"/>
</dbReference>